<dbReference type="PANTHER" id="PTHR21621:SF0">
    <property type="entry name" value="BETA-CITRYLGLUTAMATE SYNTHASE B-RELATED"/>
    <property type="match status" value="1"/>
</dbReference>
<proteinExistence type="inferred from homology"/>
<evidence type="ECO:0000259" key="4">
    <source>
        <dbReference type="PROSITE" id="PS50975"/>
    </source>
</evidence>
<feature type="domain" description="Acylphosphatase-like" evidence="5">
    <location>
        <begin position="505"/>
        <end position="592"/>
    </location>
</feature>
<keyword evidence="1" id="KW-0547">Nucleotide-binding</keyword>
<dbReference type="GO" id="GO:0009432">
    <property type="term" value="P:SOS response"/>
    <property type="evidence" value="ECO:0007669"/>
    <property type="project" value="TreeGrafter"/>
</dbReference>
<dbReference type="RefSeq" id="WP_213171018.1">
    <property type="nucleotide sequence ID" value="NZ_CP070496.1"/>
</dbReference>
<accession>A0A895XTP9</accession>
<evidence type="ECO:0000259" key="5">
    <source>
        <dbReference type="PROSITE" id="PS51160"/>
    </source>
</evidence>
<evidence type="ECO:0000256" key="2">
    <source>
        <dbReference type="PROSITE-ProRule" id="PRU00520"/>
    </source>
</evidence>
<dbReference type="GO" id="GO:0005524">
    <property type="term" value="F:ATP binding"/>
    <property type="evidence" value="ECO:0007669"/>
    <property type="project" value="UniProtKB-UniRule"/>
</dbReference>
<dbReference type="Proteomes" id="UP000662939">
    <property type="component" value="Chromosome"/>
</dbReference>
<dbReference type="SUPFAM" id="SSF56059">
    <property type="entry name" value="Glutathione synthetase ATP-binding domain-like"/>
    <property type="match status" value="1"/>
</dbReference>
<dbReference type="GO" id="GO:0018169">
    <property type="term" value="F:ribosomal S6-glutamic acid ligase activity"/>
    <property type="evidence" value="ECO:0007669"/>
    <property type="project" value="TreeGrafter"/>
</dbReference>
<protein>
    <submittedName>
        <fullName evidence="6">Acylphosphatase</fullName>
    </submittedName>
</protein>
<evidence type="ECO:0000256" key="1">
    <source>
        <dbReference type="PROSITE-ProRule" id="PRU00409"/>
    </source>
</evidence>
<feature type="domain" description="ATP-grasp" evidence="4">
    <location>
        <begin position="234"/>
        <end position="490"/>
    </location>
</feature>
<organism evidence="6 7">
    <name type="scientific">Natronoglycomyces albus</name>
    <dbReference type="NCBI Taxonomy" id="2811108"/>
    <lineage>
        <taxon>Bacteria</taxon>
        <taxon>Bacillati</taxon>
        <taxon>Actinomycetota</taxon>
        <taxon>Actinomycetes</taxon>
        <taxon>Glycomycetales</taxon>
        <taxon>Glycomycetaceae</taxon>
        <taxon>Natronoglycomyces</taxon>
    </lineage>
</organism>
<dbReference type="Gene3D" id="3.30.70.100">
    <property type="match status" value="1"/>
</dbReference>
<dbReference type="InterPro" id="IPR036046">
    <property type="entry name" value="Acylphosphatase-like_dom_sf"/>
</dbReference>
<dbReference type="InterPro" id="IPR005479">
    <property type="entry name" value="CPAse_ATP-bd"/>
</dbReference>
<evidence type="ECO:0000313" key="6">
    <source>
        <dbReference type="EMBL" id="QSB05018.1"/>
    </source>
</evidence>
<comment type="similarity">
    <text evidence="3">Belongs to the acylphosphatase family.</text>
</comment>
<dbReference type="GO" id="GO:0005737">
    <property type="term" value="C:cytoplasm"/>
    <property type="evidence" value="ECO:0007669"/>
    <property type="project" value="TreeGrafter"/>
</dbReference>
<dbReference type="PANTHER" id="PTHR21621">
    <property type="entry name" value="RIBOSOMAL PROTEIN S6 MODIFICATION PROTEIN"/>
    <property type="match status" value="1"/>
</dbReference>
<dbReference type="EMBL" id="CP070496">
    <property type="protein sequence ID" value="QSB05018.1"/>
    <property type="molecule type" value="Genomic_DNA"/>
</dbReference>
<dbReference type="InterPro" id="IPR001792">
    <property type="entry name" value="Acylphosphatase-like_dom"/>
</dbReference>
<keyword evidence="1" id="KW-0067">ATP-binding</keyword>
<keyword evidence="7" id="KW-1185">Reference proteome</keyword>
<sequence>MARKLDPKAHVVTIEKISLARKHAQPPAHNFDRPGQQILVGVHARDDSSEQVTHWGQVDIDALETDMVWEELTSLAKALPGTAINRTSWKVTSGVPAAAEAINGALASLVRSQDPPSLSSLRRLVHRPLKEVDEVELATSAQEYAVYPETRPDIGAAQNDYSHYLIPGAMEGPNGTSLREETALRMGLEVLRLSRNTVAVSVPGEDVTLLFEQGRAPLMSHGATSLVADKGITRKILKRHRIPVAPGFTTSQTRLSNFKDKVSKLGFPLVVKPARGSKGEGITTGIEQWDDLEKAVGAAHDSRFRGNKIVVERHMQGEDYRFLCTQNSALSITRRQRASVLGNGHNSVLELITLHNVGRRKVPSCRGTLIHPNEEVRSWITSQGHDLNSIPRSGERVFLAGVNNVSQGGVGVEVLDETHPTLTALAIKSLRATGLNFGGVDMIIPNHRLPADEQAIAVTEVNTSPSLTGHFFPNFGPGRDVFAEFLRQHLARHDIDVPPMQEKLCVQVSIRGHVAGVGYGSWMAAAATELDVDGSIRVDDLGHRAEAILYGEARAVSTIVRRSIEGPPEASPAEVFTRRFATVPERGFSVIGH</sequence>
<name>A0A895XTP9_9ACTN</name>
<evidence type="ECO:0000313" key="7">
    <source>
        <dbReference type="Proteomes" id="UP000662939"/>
    </source>
</evidence>
<comment type="caution">
    <text evidence="2">Lacks conserved residue(s) required for the propagation of feature annotation.</text>
</comment>
<dbReference type="AlphaFoldDB" id="A0A895XTP9"/>
<dbReference type="PROSITE" id="PS51160">
    <property type="entry name" value="ACYLPHOSPHATASE_3"/>
    <property type="match status" value="1"/>
</dbReference>
<dbReference type="InterPro" id="IPR011761">
    <property type="entry name" value="ATP-grasp"/>
</dbReference>
<dbReference type="PROSITE" id="PS50975">
    <property type="entry name" value="ATP_GRASP"/>
    <property type="match status" value="1"/>
</dbReference>
<reference evidence="6" key="1">
    <citation type="submission" date="2021-02" db="EMBL/GenBank/DDBJ databases">
        <title>Natronoglycomyces albus gen. nov., sp. nov, a haloalkaliphilic actinobacterium from a soda solonchak soil.</title>
        <authorList>
            <person name="Sorokin D.Y."/>
            <person name="Khijniak T.V."/>
            <person name="Zakharycheva A.P."/>
            <person name="Boueva O.V."/>
            <person name="Ariskina E.V."/>
            <person name="Hahnke R.L."/>
            <person name="Bunk B."/>
            <person name="Sproer C."/>
            <person name="Schumann P."/>
            <person name="Evtushenko L.I."/>
            <person name="Kublanov I.V."/>
        </authorList>
    </citation>
    <scope>NUCLEOTIDE SEQUENCE</scope>
    <source>
        <strain evidence="6">DSM 106290</strain>
    </source>
</reference>
<dbReference type="SUPFAM" id="SSF54975">
    <property type="entry name" value="Acylphosphatase/BLUF domain-like"/>
    <property type="match status" value="1"/>
</dbReference>
<evidence type="ECO:0000256" key="3">
    <source>
        <dbReference type="RuleBase" id="RU004168"/>
    </source>
</evidence>
<dbReference type="GO" id="GO:0046872">
    <property type="term" value="F:metal ion binding"/>
    <property type="evidence" value="ECO:0007669"/>
    <property type="project" value="InterPro"/>
</dbReference>
<dbReference type="Pfam" id="PF00708">
    <property type="entry name" value="Acylphosphatase"/>
    <property type="match status" value="1"/>
</dbReference>
<dbReference type="Pfam" id="PF02786">
    <property type="entry name" value="CPSase_L_D2"/>
    <property type="match status" value="1"/>
</dbReference>
<dbReference type="KEGG" id="nav:JQS30_14820"/>
<gene>
    <name evidence="6" type="ORF">JQS30_14820</name>
</gene>
<dbReference type="Gene3D" id="3.30.470.20">
    <property type="entry name" value="ATP-grasp fold, B domain"/>
    <property type="match status" value="2"/>
</dbReference>